<evidence type="ECO:0008006" key="5">
    <source>
        <dbReference type="Google" id="ProtNLM"/>
    </source>
</evidence>
<sequence>MLNTRNTLIATGVLVALQMISPGIANAKKPDHAKKPKQQAQATTEEESCGCNLPGRFTGGGLQVVDGVRITRGLTLHCDKLLSNNLQINWQGNRFHMEEHLNTAFCSDDPEIKQAPPRARIDTFQGRGSGRFNTVGGYEVRFKLIDAGEPGTNDRMGIKIWEKGNEDNPVLEIWPPVPLTHGNLQAHDDQPHKK</sequence>
<accession>A0A5B0X660</accession>
<evidence type="ECO:0000256" key="1">
    <source>
        <dbReference type="SAM" id="MobiDB-lite"/>
    </source>
</evidence>
<dbReference type="AlphaFoldDB" id="A0A5B0X660"/>
<evidence type="ECO:0000313" key="3">
    <source>
        <dbReference type="EMBL" id="KAA1194165.1"/>
    </source>
</evidence>
<evidence type="ECO:0000313" key="4">
    <source>
        <dbReference type="Proteomes" id="UP000323708"/>
    </source>
</evidence>
<gene>
    <name evidence="3" type="ORF">F0M18_01630</name>
</gene>
<keyword evidence="2" id="KW-0732">Signal</keyword>
<feature type="chain" id="PRO_5022871779" description="Secreted protein" evidence="2">
    <location>
        <begin position="28"/>
        <end position="194"/>
    </location>
</feature>
<dbReference type="RefSeq" id="WP_149609634.1">
    <property type="nucleotide sequence ID" value="NZ_VTUX01000001.1"/>
</dbReference>
<reference evidence="3 4" key="1">
    <citation type="submission" date="2019-09" db="EMBL/GenBank/DDBJ databases">
        <authorList>
            <person name="Chen X.-Y."/>
        </authorList>
    </citation>
    <scope>NUCLEOTIDE SEQUENCE [LARGE SCALE GENOMIC DNA]</scope>
    <source>
        <strain evidence="3 4">NY5</strain>
    </source>
</reference>
<feature type="signal peptide" evidence="2">
    <location>
        <begin position="1"/>
        <end position="27"/>
    </location>
</feature>
<keyword evidence="4" id="KW-1185">Reference proteome</keyword>
<dbReference type="Proteomes" id="UP000323708">
    <property type="component" value="Unassembled WGS sequence"/>
</dbReference>
<comment type="caution">
    <text evidence="3">The sequence shown here is derived from an EMBL/GenBank/DDBJ whole genome shotgun (WGS) entry which is preliminary data.</text>
</comment>
<feature type="region of interest" description="Disordered" evidence="1">
    <location>
        <begin position="26"/>
        <end position="49"/>
    </location>
</feature>
<dbReference type="EMBL" id="VTUX01000001">
    <property type="protein sequence ID" value="KAA1194165.1"/>
    <property type="molecule type" value="Genomic_DNA"/>
</dbReference>
<name>A0A5B0X660_9GAMM</name>
<evidence type="ECO:0000256" key="2">
    <source>
        <dbReference type="SAM" id="SignalP"/>
    </source>
</evidence>
<protein>
    <recommendedName>
        <fullName evidence="5">Secreted protein</fullName>
    </recommendedName>
</protein>
<proteinExistence type="predicted"/>
<organism evidence="3 4">
    <name type="scientific">Pseudohalioglobus sediminis</name>
    <dbReference type="NCBI Taxonomy" id="2606449"/>
    <lineage>
        <taxon>Bacteria</taxon>
        <taxon>Pseudomonadati</taxon>
        <taxon>Pseudomonadota</taxon>
        <taxon>Gammaproteobacteria</taxon>
        <taxon>Cellvibrionales</taxon>
        <taxon>Halieaceae</taxon>
        <taxon>Pseudohalioglobus</taxon>
    </lineage>
</organism>